<dbReference type="EnsemblMetazoa" id="tetur09g01200.1">
    <property type="protein sequence ID" value="tetur09g01200.1"/>
    <property type="gene ID" value="tetur09g01200"/>
</dbReference>
<feature type="signal peptide" evidence="3">
    <location>
        <begin position="1"/>
        <end position="28"/>
    </location>
</feature>
<evidence type="ECO:0000313" key="5">
    <source>
        <dbReference type="Proteomes" id="UP000015104"/>
    </source>
</evidence>
<sequence length="311" mass="33287">MLWTIKRISCFWISVILLNQSNVLFVSSTSSSSSSLSSSTSTQTSTPQSLSIVDVSSKANDTAVSASTFSIQGIKDFIFRARSVDLARTFSSLRGSISTPFTALMYMGSLAVGAIVMLAFYESPISPLPVPPLPDPPVGRFPPEHPVWPPPSRSSQPIAHHQSHLPNRPIVPGSLASASDIHPVAVRPPAGYIHRRTGMEVGGSQYPLKGQKQLNPLNSVASKAASSKASKLSSTSVSDEKVEFIEEANKNAAFVNNKNSNSPGACNGTVCEQNGTTINSTVSLLTSFIKDKPQKLFDILMPRTSENNKQN</sequence>
<evidence type="ECO:0000256" key="1">
    <source>
        <dbReference type="SAM" id="MobiDB-lite"/>
    </source>
</evidence>
<dbReference type="AlphaFoldDB" id="T1KD02"/>
<dbReference type="OrthoDB" id="6516741at2759"/>
<keyword evidence="3" id="KW-0732">Signal</keyword>
<evidence type="ECO:0000256" key="2">
    <source>
        <dbReference type="SAM" id="Phobius"/>
    </source>
</evidence>
<feature type="transmembrane region" description="Helical" evidence="2">
    <location>
        <begin position="103"/>
        <end position="121"/>
    </location>
</feature>
<dbReference type="Proteomes" id="UP000015104">
    <property type="component" value="Unassembled WGS sequence"/>
</dbReference>
<dbReference type="EMBL" id="CAEY01002007">
    <property type="status" value="NOT_ANNOTATED_CDS"/>
    <property type="molecule type" value="Genomic_DNA"/>
</dbReference>
<keyword evidence="5" id="KW-1185">Reference proteome</keyword>
<protein>
    <submittedName>
        <fullName evidence="4">Uncharacterized protein</fullName>
    </submittedName>
</protein>
<evidence type="ECO:0000256" key="3">
    <source>
        <dbReference type="SAM" id="SignalP"/>
    </source>
</evidence>
<dbReference type="OMA" id="RISCFWI"/>
<feature type="chain" id="PRO_5004591487" evidence="3">
    <location>
        <begin position="29"/>
        <end position="311"/>
    </location>
</feature>
<dbReference type="HOGENOM" id="CLU_895239_0_0_1"/>
<keyword evidence="2" id="KW-0812">Transmembrane</keyword>
<dbReference type="KEGG" id="tut:107363068"/>
<name>T1KD02_TETUR</name>
<evidence type="ECO:0000313" key="4">
    <source>
        <dbReference type="EnsemblMetazoa" id="tetur09g01200.1"/>
    </source>
</evidence>
<keyword evidence="2" id="KW-1133">Transmembrane helix</keyword>
<proteinExistence type="predicted"/>
<reference evidence="4" key="2">
    <citation type="submission" date="2015-06" db="UniProtKB">
        <authorList>
            <consortium name="EnsemblMetazoa"/>
        </authorList>
    </citation>
    <scope>IDENTIFICATION</scope>
</reference>
<feature type="region of interest" description="Disordered" evidence="1">
    <location>
        <begin position="148"/>
        <end position="167"/>
    </location>
</feature>
<reference evidence="5" key="1">
    <citation type="submission" date="2011-08" db="EMBL/GenBank/DDBJ databases">
        <authorList>
            <person name="Rombauts S."/>
        </authorList>
    </citation>
    <scope>NUCLEOTIDE SEQUENCE</scope>
    <source>
        <strain evidence="5">London</strain>
    </source>
</reference>
<organism evidence="4 5">
    <name type="scientific">Tetranychus urticae</name>
    <name type="common">Two-spotted spider mite</name>
    <dbReference type="NCBI Taxonomy" id="32264"/>
    <lineage>
        <taxon>Eukaryota</taxon>
        <taxon>Metazoa</taxon>
        <taxon>Ecdysozoa</taxon>
        <taxon>Arthropoda</taxon>
        <taxon>Chelicerata</taxon>
        <taxon>Arachnida</taxon>
        <taxon>Acari</taxon>
        <taxon>Acariformes</taxon>
        <taxon>Trombidiformes</taxon>
        <taxon>Prostigmata</taxon>
        <taxon>Eleutherengona</taxon>
        <taxon>Raphignathae</taxon>
        <taxon>Tetranychoidea</taxon>
        <taxon>Tetranychidae</taxon>
        <taxon>Tetranychus</taxon>
    </lineage>
</organism>
<accession>T1KD02</accession>
<gene>
    <name evidence="4" type="primary">107363068</name>
</gene>
<keyword evidence="2" id="KW-0472">Membrane</keyword>